<dbReference type="AlphaFoldDB" id="A0A816Q4J1"/>
<reference evidence="2" key="1">
    <citation type="submission" date="2021-02" db="EMBL/GenBank/DDBJ databases">
        <authorList>
            <person name="Nowell W R."/>
        </authorList>
    </citation>
    <scope>NUCLEOTIDE SEQUENCE</scope>
</reference>
<evidence type="ECO:0000256" key="1">
    <source>
        <dbReference type="SAM" id="MobiDB-lite"/>
    </source>
</evidence>
<feature type="region of interest" description="Disordered" evidence="1">
    <location>
        <begin position="279"/>
        <end position="311"/>
    </location>
</feature>
<dbReference type="Proteomes" id="UP000663887">
    <property type="component" value="Unassembled WGS sequence"/>
</dbReference>
<dbReference type="Proteomes" id="UP000663842">
    <property type="component" value="Unassembled WGS sequence"/>
</dbReference>
<name>A0A816Q4J1_9BILA</name>
<evidence type="ECO:0000313" key="2">
    <source>
        <dbReference type="EMBL" id="CAF2055231.1"/>
    </source>
</evidence>
<gene>
    <name evidence="3" type="ORF">UXM345_LOCUS27954</name>
    <name evidence="2" type="ORF">XDN619_LOCUS9533</name>
</gene>
<proteinExistence type="predicted"/>
<feature type="compositionally biased region" description="Acidic residues" evidence="1">
    <location>
        <begin position="450"/>
        <end position="470"/>
    </location>
</feature>
<comment type="caution">
    <text evidence="2">The sequence shown here is derived from an EMBL/GenBank/DDBJ whole genome shotgun (WGS) entry which is preliminary data.</text>
</comment>
<feature type="region of interest" description="Disordered" evidence="1">
    <location>
        <begin position="447"/>
        <end position="470"/>
    </location>
</feature>
<dbReference type="EMBL" id="CAJOBF010006228">
    <property type="protein sequence ID" value="CAF4200116.1"/>
    <property type="molecule type" value="Genomic_DNA"/>
</dbReference>
<dbReference type="EMBL" id="CAJNRG010003251">
    <property type="protein sequence ID" value="CAF2055231.1"/>
    <property type="molecule type" value="Genomic_DNA"/>
</dbReference>
<dbReference type="SUPFAM" id="SSF52266">
    <property type="entry name" value="SGNH hydrolase"/>
    <property type="match status" value="1"/>
</dbReference>
<evidence type="ECO:0000313" key="4">
    <source>
        <dbReference type="Proteomes" id="UP000663887"/>
    </source>
</evidence>
<evidence type="ECO:0000313" key="3">
    <source>
        <dbReference type="EMBL" id="CAF4200116.1"/>
    </source>
</evidence>
<accession>A0A816Q4J1</accession>
<organism evidence="2 4">
    <name type="scientific">Rotaria magnacalcarata</name>
    <dbReference type="NCBI Taxonomy" id="392030"/>
    <lineage>
        <taxon>Eukaryota</taxon>
        <taxon>Metazoa</taxon>
        <taxon>Spiralia</taxon>
        <taxon>Gnathifera</taxon>
        <taxon>Rotifera</taxon>
        <taxon>Eurotatoria</taxon>
        <taxon>Bdelloidea</taxon>
        <taxon>Philodinida</taxon>
        <taxon>Philodinidae</taxon>
        <taxon>Rotaria</taxon>
    </lineage>
</organism>
<sequence length="470" mass="53295">MNPICDLWKNGRVLIAGDSRVRRLQDVPDLLLSANVDFAFTGGIVTTDLITLVDEKLTPEHAVVILLGFVGDEIQKYSFTTTDGTLTLMQSKEADPVSSILELVSEAHLRWMALRNDRTIVWTIPYYVDYWAYNTAKVGDFAMRNTEEISWDSSRKFVHYITRLRLQWAAALPSITFCSLNEVMFHSQFNRTLFESFGGISGEHYRFPSNLLTDGLHPNARFTRAIWVFLHKAVSVVHLRKQPRLEVQAPSASPSTSQQEFPAGISSISLDMPWKIQKTSKDGRTRPYPQTFRKRRTSVHSRITDPREEDLVEEVEEGEILERFGHLSWKSSNPNLNRASSSSAPLGTIQKGPHLSHWSWAYHNATVRKTRAQCFTQGVKEQAIAEAKVASIIREGGLQKICEGMINSVDAATSQWAANAINKANAPHPKSQMVQKDVQELLPTYKAIEDDKEDEEFEVEEEDEEEEEDN</sequence>
<protein>
    <submittedName>
        <fullName evidence="2">Uncharacterized protein</fullName>
    </submittedName>
</protein>